<dbReference type="Proteomes" id="UP001324287">
    <property type="component" value="Chromosome"/>
</dbReference>
<keyword evidence="3" id="KW-1185">Reference proteome</keyword>
<dbReference type="CDD" id="cd11614">
    <property type="entry name" value="SAF_CpaB_FlgA_like"/>
    <property type="match status" value="1"/>
</dbReference>
<gene>
    <name evidence="2" type="ORF">U6N30_09865</name>
</gene>
<proteinExistence type="predicted"/>
<organism evidence="2 3">
    <name type="scientific">Blastococcus brunescens</name>
    <dbReference type="NCBI Taxonomy" id="1564165"/>
    <lineage>
        <taxon>Bacteria</taxon>
        <taxon>Bacillati</taxon>
        <taxon>Actinomycetota</taxon>
        <taxon>Actinomycetes</taxon>
        <taxon>Geodermatophilales</taxon>
        <taxon>Geodermatophilaceae</taxon>
        <taxon>Blastococcus</taxon>
    </lineage>
</organism>
<dbReference type="InterPro" id="IPR013974">
    <property type="entry name" value="SAF"/>
</dbReference>
<dbReference type="RefSeq" id="WP_324277153.1">
    <property type="nucleotide sequence ID" value="NZ_CP141261.1"/>
</dbReference>
<evidence type="ECO:0000259" key="1">
    <source>
        <dbReference type="SMART" id="SM00858"/>
    </source>
</evidence>
<name>A0ABZ1B832_9ACTN</name>
<dbReference type="Pfam" id="PF16976">
    <property type="entry name" value="RcpC"/>
    <property type="match status" value="1"/>
</dbReference>
<dbReference type="EMBL" id="CP141261">
    <property type="protein sequence ID" value="WRL65836.1"/>
    <property type="molecule type" value="Genomic_DNA"/>
</dbReference>
<feature type="domain" description="SAF" evidence="1">
    <location>
        <begin position="40"/>
        <end position="104"/>
    </location>
</feature>
<accession>A0ABZ1B832</accession>
<sequence length="240" mass="24021">MTRRIVAAAAAVLLAALGAVVLINWVQGADTRARADERLVDVFVVGSEVSAGTPADDLGSSVSVVQVPERLVAPGAVTALSEVSGQIATAPLLPGEQIVTGRFADPAALAPAGTVAAPDGTVEVTVALDAQRAVGGVLEAGDKVGVQLTNESAAEGGVTAYSVYAVMKDVLVTRVVAPAEDADPAAMHLITLALTPDQAAQFVLGTSSQAVWLSLEKASPVSGGISTVDTSTTVTLGDDQ</sequence>
<dbReference type="SMART" id="SM00858">
    <property type="entry name" value="SAF"/>
    <property type="match status" value="1"/>
</dbReference>
<protein>
    <submittedName>
        <fullName evidence="2">RcpC/CpaB family pilus assembly protein</fullName>
    </submittedName>
</protein>
<dbReference type="InterPro" id="IPR031571">
    <property type="entry name" value="RcpC_dom"/>
</dbReference>
<reference evidence="2 3" key="1">
    <citation type="submission" date="2023-12" db="EMBL/GenBank/DDBJ databases">
        <title>Blastococcus brunescens sp. nov., an actonobacterium isolated from sandstone collected in sahara desert.</title>
        <authorList>
            <person name="Gtari M."/>
            <person name="Ghodhbane F."/>
        </authorList>
    </citation>
    <scope>NUCLEOTIDE SEQUENCE [LARGE SCALE GENOMIC DNA]</scope>
    <source>
        <strain evidence="2 3">BMG 8361</strain>
    </source>
</reference>
<evidence type="ECO:0000313" key="3">
    <source>
        <dbReference type="Proteomes" id="UP001324287"/>
    </source>
</evidence>
<evidence type="ECO:0000313" key="2">
    <source>
        <dbReference type="EMBL" id="WRL65836.1"/>
    </source>
</evidence>